<dbReference type="EMBL" id="JAWHZD010000003">
    <property type="protein sequence ID" value="MDV0840869.1"/>
    <property type="molecule type" value="Genomic_DNA"/>
</dbReference>
<name>A0AAW8XIC5_9ENTR</name>
<feature type="signal peptide" evidence="2">
    <location>
        <begin position="1"/>
        <end position="26"/>
    </location>
</feature>
<keyword evidence="2" id="KW-0732">Signal</keyword>
<evidence type="ECO:0000256" key="1">
    <source>
        <dbReference type="SAM" id="MobiDB-lite"/>
    </source>
</evidence>
<feature type="chain" id="PRO_5043409748" evidence="2">
    <location>
        <begin position="27"/>
        <end position="351"/>
    </location>
</feature>
<dbReference type="RefSeq" id="WP_142881724.1">
    <property type="nucleotide sequence ID" value="NZ_JAWHZD010000003.1"/>
</dbReference>
<feature type="region of interest" description="Disordered" evidence="1">
    <location>
        <begin position="23"/>
        <end position="45"/>
    </location>
</feature>
<sequence length="351" mass="39079">MNRRGFIRNFLPLPLLLIGGSNQSSASQPLTTDRPSLNGDGGEEDHASKLQSVLDYAASLAKKVPNGYQKTEIFLSGVFNVRKALTIDANKVCITGPATLLFDIEIDKYCIEFNGVSDVSSAYTNNVGALFDSINFFSRRKADLFYCAASTLGDKNPVCLMNITKCRFTGFDCIFTNGPGGWGWTWSMCGFNSCQTLLKIKREKETYERYTFVSCIWQNGGVAFYVDNPDGKIYWSDGSFDYCKSIAIISNGHVQISGHVEFKGRNRPLVQLSGIGSSFTFNGGSIFIRKNVGRYVMFEQEYDNQISLIGVNFLSDGVNLDDSLISNRKYNSYAVNFGNEKTKDIMKNIPY</sequence>
<evidence type="ECO:0000313" key="4">
    <source>
        <dbReference type="Proteomes" id="UP001284547"/>
    </source>
</evidence>
<dbReference type="Proteomes" id="UP001284547">
    <property type="component" value="Unassembled WGS sequence"/>
</dbReference>
<protein>
    <submittedName>
        <fullName evidence="3">Uncharacterized protein</fullName>
    </submittedName>
</protein>
<proteinExistence type="predicted"/>
<dbReference type="AlphaFoldDB" id="A0AAW8XIC5"/>
<reference evidence="3" key="1">
    <citation type="submission" date="2023-10" db="EMBL/GenBank/DDBJ databases">
        <title>Surveillance and assessment of the effects of hospital wastewater treatment on clearance of pathogenic bacterial and antimicrobial resistance genes.</title>
        <authorList>
            <person name="Wu Y."/>
        </authorList>
    </citation>
    <scope>NUCLEOTIDE SEQUENCE</scope>
    <source>
        <strain evidence="3">23-M-SRM-33-1</strain>
    </source>
</reference>
<organism evidence="3 4">
    <name type="scientific">Klebsiella quasipneumoniae subsp. quasipneumoniae</name>
    <dbReference type="NCBI Taxonomy" id="1667327"/>
    <lineage>
        <taxon>Bacteria</taxon>
        <taxon>Pseudomonadati</taxon>
        <taxon>Pseudomonadota</taxon>
        <taxon>Gammaproteobacteria</taxon>
        <taxon>Enterobacterales</taxon>
        <taxon>Enterobacteriaceae</taxon>
        <taxon>Klebsiella/Raoultella group</taxon>
        <taxon>Klebsiella</taxon>
        <taxon>Klebsiella pneumoniae complex</taxon>
    </lineage>
</organism>
<evidence type="ECO:0000256" key="2">
    <source>
        <dbReference type="SAM" id="SignalP"/>
    </source>
</evidence>
<accession>A0AAW8XIC5</accession>
<comment type="caution">
    <text evidence="3">The sequence shown here is derived from an EMBL/GenBank/DDBJ whole genome shotgun (WGS) entry which is preliminary data.</text>
</comment>
<gene>
    <name evidence="3" type="ORF">RZP41_06200</name>
</gene>
<evidence type="ECO:0000313" key="3">
    <source>
        <dbReference type="EMBL" id="MDV0840869.1"/>
    </source>
</evidence>
<feature type="compositionally biased region" description="Polar residues" evidence="1">
    <location>
        <begin position="23"/>
        <end position="35"/>
    </location>
</feature>